<dbReference type="EMBL" id="WBOT01000006">
    <property type="protein sequence ID" value="KAB2330962.1"/>
    <property type="molecule type" value="Genomic_DNA"/>
</dbReference>
<dbReference type="GO" id="GO:0003700">
    <property type="term" value="F:DNA-binding transcription factor activity"/>
    <property type="evidence" value="ECO:0007669"/>
    <property type="project" value="InterPro"/>
</dbReference>
<dbReference type="Pfam" id="PF00392">
    <property type="entry name" value="GntR"/>
    <property type="match status" value="1"/>
</dbReference>
<dbReference type="PANTHER" id="PTHR46577">
    <property type="entry name" value="HTH-TYPE TRANSCRIPTIONAL REGULATORY PROTEIN GABR"/>
    <property type="match status" value="1"/>
</dbReference>
<dbReference type="AlphaFoldDB" id="A0A7V7UTZ4"/>
<dbReference type="FunFam" id="3.40.640.10:FF:000023">
    <property type="entry name" value="Transcriptional regulator, GntR family"/>
    <property type="match status" value="1"/>
</dbReference>
<dbReference type="OrthoDB" id="9802328at2"/>
<dbReference type="Gene3D" id="1.10.10.10">
    <property type="entry name" value="Winged helix-like DNA-binding domain superfamily/Winged helix DNA-binding domain"/>
    <property type="match status" value="1"/>
</dbReference>
<dbReference type="InterPro" id="IPR036388">
    <property type="entry name" value="WH-like_DNA-bd_sf"/>
</dbReference>
<dbReference type="InterPro" id="IPR051446">
    <property type="entry name" value="HTH_trans_reg/aminotransferase"/>
</dbReference>
<dbReference type="InterPro" id="IPR015424">
    <property type="entry name" value="PyrdxlP-dep_Trfase"/>
</dbReference>
<dbReference type="PANTHER" id="PTHR46577:SF2">
    <property type="entry name" value="TRANSCRIPTIONAL REGULATORY PROTEIN"/>
    <property type="match status" value="1"/>
</dbReference>
<dbReference type="Gene3D" id="3.90.1150.10">
    <property type="entry name" value="Aspartate Aminotransferase, domain 1"/>
    <property type="match status" value="1"/>
</dbReference>
<protein>
    <submittedName>
        <fullName evidence="10">PLP-dependent aminotransferase family protein</fullName>
    </submittedName>
</protein>
<gene>
    <name evidence="10" type="ORF">F7732_17275</name>
</gene>
<accession>A0A7V7UTZ4</accession>
<sequence>MHQPDWKPNRSSQNPLHLQIYEYLKQKILNGEWTVGAKIPPQRILAQQLNVNRSTVVTALEDLAADGFISSKVGYGTFVANNTWSIISSGAAPDWKTYVESGVHESNQSIIQEINRSEFRPDIIRLGTGELSPKFLPTEKMKGIFQQNTAQELSLSYTEPKGSYSLRTAICDYLKRKGIETSPSSVLIVSGGLQALQLISLGLLQKGSVVFHESPSYVTSIHVFQSAGMNLFGVPMGEEGLKTELLPKIKRQHHAALLYTIPSFHNPTGHTMPEQRRKELLQVCSHERLPILEDDVYGDLWFEEPPPEPLKANDRQGLVLYMGSLSKTLGPGLRIGWLVGPEQVIDRLADIKMQTDYGSSTLSQFAAAHWLQSGLYDEHIFQLRKKLMFQRDTALQILEKYYRGIATWKTPAGGFYIWLKLQEAISMDKLFKRALKAGILINPGNIYDHKDSSHIRISYSYAEPAQLEKGLIRLAEIIGEMSSR</sequence>
<evidence type="ECO:0000256" key="7">
    <source>
        <dbReference type="ARBA" id="ARBA00023125"/>
    </source>
</evidence>
<dbReference type="InterPro" id="IPR015421">
    <property type="entry name" value="PyrdxlP-dep_Trfase_major"/>
</dbReference>
<dbReference type="Pfam" id="PF00155">
    <property type="entry name" value="Aminotran_1_2"/>
    <property type="match status" value="1"/>
</dbReference>
<keyword evidence="6" id="KW-0805">Transcription regulation</keyword>
<dbReference type="Gene3D" id="3.40.640.10">
    <property type="entry name" value="Type I PLP-dependent aspartate aminotransferase-like (Major domain)"/>
    <property type="match status" value="1"/>
</dbReference>
<comment type="caution">
    <text evidence="10">The sequence shown here is derived from an EMBL/GenBank/DDBJ whole genome shotgun (WGS) entry which is preliminary data.</text>
</comment>
<evidence type="ECO:0000256" key="1">
    <source>
        <dbReference type="ARBA" id="ARBA00001933"/>
    </source>
</evidence>
<dbReference type="CDD" id="cd00609">
    <property type="entry name" value="AAT_like"/>
    <property type="match status" value="1"/>
</dbReference>
<evidence type="ECO:0000256" key="5">
    <source>
        <dbReference type="ARBA" id="ARBA00022898"/>
    </source>
</evidence>
<evidence type="ECO:0000256" key="6">
    <source>
        <dbReference type="ARBA" id="ARBA00023015"/>
    </source>
</evidence>
<keyword evidence="4 10" id="KW-0808">Transferase</keyword>
<evidence type="ECO:0000256" key="8">
    <source>
        <dbReference type="ARBA" id="ARBA00023163"/>
    </source>
</evidence>
<keyword evidence="5" id="KW-0663">Pyridoxal phosphate</keyword>
<evidence type="ECO:0000259" key="9">
    <source>
        <dbReference type="PROSITE" id="PS50949"/>
    </source>
</evidence>
<dbReference type="Proteomes" id="UP000441354">
    <property type="component" value="Unassembled WGS sequence"/>
</dbReference>
<dbReference type="InterPro" id="IPR015422">
    <property type="entry name" value="PyrdxlP-dep_Trfase_small"/>
</dbReference>
<evidence type="ECO:0000313" key="10">
    <source>
        <dbReference type="EMBL" id="KAB2330962.1"/>
    </source>
</evidence>
<dbReference type="CDD" id="cd07377">
    <property type="entry name" value="WHTH_GntR"/>
    <property type="match status" value="1"/>
</dbReference>
<evidence type="ECO:0000256" key="2">
    <source>
        <dbReference type="ARBA" id="ARBA00005384"/>
    </source>
</evidence>
<evidence type="ECO:0000256" key="3">
    <source>
        <dbReference type="ARBA" id="ARBA00022576"/>
    </source>
</evidence>
<dbReference type="InterPro" id="IPR036390">
    <property type="entry name" value="WH_DNA-bd_sf"/>
</dbReference>
<evidence type="ECO:0000256" key="4">
    <source>
        <dbReference type="ARBA" id="ARBA00022679"/>
    </source>
</evidence>
<comment type="similarity">
    <text evidence="2">In the C-terminal section; belongs to the class-I pyridoxal-phosphate-dependent aminotransferase family.</text>
</comment>
<dbReference type="InterPro" id="IPR004839">
    <property type="entry name" value="Aminotransferase_I/II_large"/>
</dbReference>
<dbReference type="GO" id="GO:0003677">
    <property type="term" value="F:DNA binding"/>
    <property type="evidence" value="ECO:0007669"/>
    <property type="project" value="UniProtKB-KW"/>
</dbReference>
<dbReference type="RefSeq" id="WP_151575307.1">
    <property type="nucleotide sequence ID" value="NZ_WBOT01000006.1"/>
</dbReference>
<keyword evidence="8" id="KW-0804">Transcription</keyword>
<dbReference type="InterPro" id="IPR000524">
    <property type="entry name" value="Tscrpt_reg_HTH_GntR"/>
</dbReference>
<comment type="cofactor">
    <cofactor evidence="1">
        <name>pyridoxal 5'-phosphate</name>
        <dbReference type="ChEBI" id="CHEBI:597326"/>
    </cofactor>
</comment>
<proteinExistence type="inferred from homology"/>
<dbReference type="SUPFAM" id="SSF53383">
    <property type="entry name" value="PLP-dependent transferases"/>
    <property type="match status" value="1"/>
</dbReference>
<keyword evidence="3 10" id="KW-0032">Aminotransferase</keyword>
<name>A0A7V7UTZ4_9BACI</name>
<dbReference type="SMART" id="SM00345">
    <property type="entry name" value="HTH_GNTR"/>
    <property type="match status" value="1"/>
</dbReference>
<dbReference type="FunFam" id="1.10.10.10:FF:000079">
    <property type="entry name" value="GntR family transcriptional regulator"/>
    <property type="match status" value="1"/>
</dbReference>
<reference evidence="10 11" key="1">
    <citation type="journal article" date="2014" name="Arch. Microbiol.">
        <title>Bacillus mesophilum sp. nov., strain IITR-54T, a novel 4-chlorobiphenyl dechlorinating bacterium.</title>
        <authorList>
            <person name="Manickam N."/>
            <person name="Singh N.K."/>
            <person name="Bajaj A."/>
            <person name="Kumar R.M."/>
            <person name="Kaur G."/>
            <person name="Kaur N."/>
            <person name="Bala M."/>
            <person name="Kumar A."/>
            <person name="Mayilraj S."/>
        </authorList>
    </citation>
    <scope>NUCLEOTIDE SEQUENCE [LARGE SCALE GENOMIC DNA]</scope>
    <source>
        <strain evidence="10 11">IITR-54</strain>
    </source>
</reference>
<dbReference type="PROSITE" id="PS50949">
    <property type="entry name" value="HTH_GNTR"/>
    <property type="match status" value="1"/>
</dbReference>
<keyword evidence="7" id="KW-0238">DNA-binding</keyword>
<keyword evidence="11" id="KW-1185">Reference proteome</keyword>
<organism evidence="10 11">
    <name type="scientific">Bacillus mesophilum</name>
    <dbReference type="NCBI Taxonomy" id="1071718"/>
    <lineage>
        <taxon>Bacteria</taxon>
        <taxon>Bacillati</taxon>
        <taxon>Bacillota</taxon>
        <taxon>Bacilli</taxon>
        <taxon>Bacillales</taxon>
        <taxon>Bacillaceae</taxon>
        <taxon>Bacillus</taxon>
    </lineage>
</organism>
<dbReference type="PRINTS" id="PR00035">
    <property type="entry name" value="HTHGNTR"/>
</dbReference>
<dbReference type="GO" id="GO:0030170">
    <property type="term" value="F:pyridoxal phosphate binding"/>
    <property type="evidence" value="ECO:0007669"/>
    <property type="project" value="InterPro"/>
</dbReference>
<dbReference type="GO" id="GO:0008483">
    <property type="term" value="F:transaminase activity"/>
    <property type="evidence" value="ECO:0007669"/>
    <property type="project" value="UniProtKB-KW"/>
</dbReference>
<evidence type="ECO:0000313" key="11">
    <source>
        <dbReference type="Proteomes" id="UP000441354"/>
    </source>
</evidence>
<dbReference type="SUPFAM" id="SSF46785">
    <property type="entry name" value="Winged helix' DNA-binding domain"/>
    <property type="match status" value="1"/>
</dbReference>
<feature type="domain" description="HTH gntR-type" evidence="9">
    <location>
        <begin position="14"/>
        <end position="82"/>
    </location>
</feature>